<feature type="transmembrane region" description="Helical" evidence="1">
    <location>
        <begin position="105"/>
        <end position="138"/>
    </location>
</feature>
<keyword evidence="1" id="KW-1133">Transmembrane helix</keyword>
<evidence type="ECO:0000313" key="2">
    <source>
        <dbReference type="EMBL" id="MFM9616120.1"/>
    </source>
</evidence>
<keyword evidence="1" id="KW-0472">Membrane</keyword>
<proteinExistence type="predicted"/>
<dbReference type="RefSeq" id="WP_109361966.1">
    <property type="nucleotide sequence ID" value="NZ_JBJVNI010000052.1"/>
</dbReference>
<evidence type="ECO:0000256" key="1">
    <source>
        <dbReference type="SAM" id="Phobius"/>
    </source>
</evidence>
<accession>A0ABW9I6Z2</accession>
<sequence length="157" mass="16371">MTTDLPTPAAAEAALAAARSARTAAVDARRVPAWHPPAAGLLYAAGFTGLALLTTQDHPSVALMPASVACLLGFLTLFVANARAGGVLLRPSGTTRERWLRQSPALFSITLAIVAAFAINAPAALAVFGITQGALTWLQLHRARTKPRDRARTRPAA</sequence>
<gene>
    <name evidence="2" type="ORF">ACKI18_46515</name>
</gene>
<organism evidence="2 3">
    <name type="scientific">Streptomyces niveiscabiei</name>
    <dbReference type="NCBI Taxonomy" id="164115"/>
    <lineage>
        <taxon>Bacteria</taxon>
        <taxon>Bacillati</taxon>
        <taxon>Actinomycetota</taxon>
        <taxon>Actinomycetes</taxon>
        <taxon>Kitasatosporales</taxon>
        <taxon>Streptomycetaceae</taxon>
        <taxon>Streptomyces</taxon>
    </lineage>
</organism>
<keyword evidence="1" id="KW-0812">Transmembrane</keyword>
<evidence type="ECO:0008006" key="4">
    <source>
        <dbReference type="Google" id="ProtNLM"/>
    </source>
</evidence>
<protein>
    <recommendedName>
        <fullName evidence="4">Integral membrane protein</fullName>
    </recommendedName>
</protein>
<dbReference type="EMBL" id="JBJVNI010000052">
    <property type="protein sequence ID" value="MFM9616120.1"/>
    <property type="molecule type" value="Genomic_DNA"/>
</dbReference>
<evidence type="ECO:0000313" key="3">
    <source>
        <dbReference type="Proteomes" id="UP001631957"/>
    </source>
</evidence>
<feature type="transmembrane region" description="Helical" evidence="1">
    <location>
        <begin position="61"/>
        <end position="85"/>
    </location>
</feature>
<dbReference type="Proteomes" id="UP001631957">
    <property type="component" value="Unassembled WGS sequence"/>
</dbReference>
<comment type="caution">
    <text evidence="2">The sequence shown here is derived from an EMBL/GenBank/DDBJ whole genome shotgun (WGS) entry which is preliminary data.</text>
</comment>
<reference evidence="2 3" key="1">
    <citation type="submission" date="2024-12" db="EMBL/GenBank/DDBJ databases">
        <title>Forecasting of Potato common scab and diversities of Pathogenic streptomyces spp. in china.</title>
        <authorList>
            <person name="Handique U."/>
            <person name="Wu J."/>
        </authorList>
    </citation>
    <scope>NUCLEOTIDE SEQUENCE [LARGE SCALE GENOMIC DNA]</scope>
    <source>
        <strain evidence="2 3">ZRIMU1530</strain>
    </source>
</reference>
<feature type="transmembrane region" description="Helical" evidence="1">
    <location>
        <begin position="34"/>
        <end position="54"/>
    </location>
</feature>
<keyword evidence="3" id="KW-1185">Reference proteome</keyword>
<name>A0ABW9I6Z2_9ACTN</name>